<keyword evidence="1" id="KW-1133">Transmembrane helix</keyword>
<sequence length="306" mass="34572">MMVCSSSIVIVWFKFIKLVTVMNKQVGNMNKKAFTLIELLVVISIIALLMAIMLPALGRARDLAKSAVCRSNLKQIVLGAVLWAEDNDGWSVPVTWCKGDYLTKDNWSSGVNNFPNPGSLERYIASSDTDPGKVMACPGAKSEAFFDWGGDLSSEDRSKKVTYGSNAWMTLTTDYNGDRRGESPGNSPDPRYYYFNSPDNPYAWTHGVTRLAKVRQPGQTVYFTDNFYYVTQPAFYTVFEPKTVYGVESVSRWHHKKKTTYNGKTFMMGSANMGWVDGSVSVEPEDFDREPQGGETPRWCYYFWDH</sequence>
<dbReference type="EMBL" id="CP019646">
    <property type="protein sequence ID" value="AQQ72272.1"/>
    <property type="molecule type" value="Genomic_DNA"/>
</dbReference>
<keyword evidence="3" id="KW-1185">Reference proteome</keyword>
<keyword evidence="1" id="KW-0472">Membrane</keyword>
<dbReference type="InterPro" id="IPR045584">
    <property type="entry name" value="Pilin-like"/>
</dbReference>
<dbReference type="PANTHER" id="PTHR30093:SF2">
    <property type="entry name" value="TYPE II SECRETION SYSTEM PROTEIN H"/>
    <property type="match status" value="1"/>
</dbReference>
<evidence type="ECO:0000313" key="3">
    <source>
        <dbReference type="Proteomes" id="UP000188181"/>
    </source>
</evidence>
<dbReference type="SUPFAM" id="SSF54523">
    <property type="entry name" value="Pili subunits"/>
    <property type="match status" value="1"/>
</dbReference>
<accession>A0A1Q2MIY1</accession>
<dbReference type="Pfam" id="PF07963">
    <property type="entry name" value="N_methyl"/>
    <property type="match status" value="1"/>
</dbReference>
<dbReference type="KEGG" id="pbas:SMSP2_02654"/>
<dbReference type="STRING" id="1851148.SMSP2_02654"/>
<dbReference type="PANTHER" id="PTHR30093">
    <property type="entry name" value="GENERAL SECRETION PATHWAY PROTEIN G"/>
    <property type="match status" value="1"/>
</dbReference>
<dbReference type="Proteomes" id="UP000188181">
    <property type="component" value="Chromosome"/>
</dbReference>
<dbReference type="Gene3D" id="3.30.700.10">
    <property type="entry name" value="Glycoprotein, Type 4 Pilin"/>
    <property type="match status" value="1"/>
</dbReference>
<evidence type="ECO:0000313" key="2">
    <source>
        <dbReference type="EMBL" id="AQQ72272.1"/>
    </source>
</evidence>
<dbReference type="OrthoDB" id="257182at2"/>
<protein>
    <submittedName>
        <fullName evidence="2">Putative major pilin subunit</fullName>
    </submittedName>
</protein>
<evidence type="ECO:0000256" key="1">
    <source>
        <dbReference type="SAM" id="Phobius"/>
    </source>
</evidence>
<reference evidence="3" key="1">
    <citation type="submission" date="2017-02" db="EMBL/GenBank/DDBJ databases">
        <title>Comparative genomics and description of representatives of a novel lineage of planctomycetes thriving in anoxic sediments.</title>
        <authorList>
            <person name="Spring S."/>
            <person name="Bunk B."/>
            <person name="Sproer C."/>
        </authorList>
    </citation>
    <scope>NUCLEOTIDE SEQUENCE [LARGE SCALE GENOMIC DNA]</scope>
    <source>
        <strain evidence="3">SM-Chi-D1</strain>
    </source>
</reference>
<dbReference type="NCBIfam" id="TIGR02532">
    <property type="entry name" value="IV_pilin_GFxxxE"/>
    <property type="match status" value="1"/>
</dbReference>
<gene>
    <name evidence="2" type="ORF">SMSP2_02654</name>
</gene>
<organism evidence="2 3">
    <name type="scientific">Limihaloglobus sulfuriphilus</name>
    <dbReference type="NCBI Taxonomy" id="1851148"/>
    <lineage>
        <taxon>Bacteria</taxon>
        <taxon>Pseudomonadati</taxon>
        <taxon>Planctomycetota</taxon>
        <taxon>Phycisphaerae</taxon>
        <taxon>Sedimentisphaerales</taxon>
        <taxon>Sedimentisphaeraceae</taxon>
        <taxon>Limihaloglobus</taxon>
    </lineage>
</organism>
<dbReference type="AlphaFoldDB" id="A0A1Q2MIY1"/>
<proteinExistence type="predicted"/>
<name>A0A1Q2MIY1_9BACT</name>
<keyword evidence="1" id="KW-0812">Transmembrane</keyword>
<dbReference type="InterPro" id="IPR012902">
    <property type="entry name" value="N_methyl_site"/>
</dbReference>
<feature type="transmembrane region" description="Helical" evidence="1">
    <location>
        <begin position="34"/>
        <end position="57"/>
    </location>
</feature>